<proteinExistence type="predicted"/>
<organism evidence="2 3">
    <name type="scientific">Desulfosarcina ovata subsp. sediminis</name>
    <dbReference type="NCBI Taxonomy" id="885957"/>
    <lineage>
        <taxon>Bacteria</taxon>
        <taxon>Pseudomonadati</taxon>
        <taxon>Thermodesulfobacteriota</taxon>
        <taxon>Desulfobacteria</taxon>
        <taxon>Desulfobacterales</taxon>
        <taxon>Desulfosarcinaceae</taxon>
        <taxon>Desulfosarcina</taxon>
    </lineage>
</organism>
<gene>
    <name evidence="2" type="ORF">DSCO28_70770</name>
</gene>
<name>A0A5K8A241_9BACT</name>
<sequence length="99" mass="10826">MNPQPLHRPRVFLSGLLFVAIFLSACTTAPQRLDPHFGEYLEAGISAQIVNPDAPMNPAPADTLPGDLAGQIYKKRYVKSMTEEKKENENASSQLSGLD</sequence>
<accession>A0A5K8A241</accession>
<dbReference type="RefSeq" id="WP_155325782.1">
    <property type="nucleotide sequence ID" value="NZ_AP021876.1"/>
</dbReference>
<dbReference type="Proteomes" id="UP000425960">
    <property type="component" value="Chromosome"/>
</dbReference>
<evidence type="ECO:0000313" key="2">
    <source>
        <dbReference type="EMBL" id="BBO86511.1"/>
    </source>
</evidence>
<evidence type="ECO:0008006" key="4">
    <source>
        <dbReference type="Google" id="ProtNLM"/>
    </source>
</evidence>
<evidence type="ECO:0000313" key="3">
    <source>
        <dbReference type="Proteomes" id="UP000425960"/>
    </source>
</evidence>
<dbReference type="KEGG" id="dov:DSCO28_70770"/>
<dbReference type="AlphaFoldDB" id="A0A5K8A241"/>
<dbReference type="EMBL" id="AP021876">
    <property type="protein sequence ID" value="BBO86511.1"/>
    <property type="molecule type" value="Genomic_DNA"/>
</dbReference>
<feature type="signal peptide" evidence="1">
    <location>
        <begin position="1"/>
        <end position="25"/>
    </location>
</feature>
<reference evidence="2 3" key="1">
    <citation type="submission" date="2019-11" db="EMBL/GenBank/DDBJ databases">
        <title>Comparative genomics of hydrocarbon-degrading Desulfosarcina strains.</title>
        <authorList>
            <person name="Watanabe M."/>
            <person name="Kojima H."/>
            <person name="Fukui M."/>
        </authorList>
    </citation>
    <scope>NUCLEOTIDE SEQUENCE [LARGE SCALE GENOMIC DNA]</scope>
    <source>
        <strain evidence="2 3">28bB2T</strain>
    </source>
</reference>
<protein>
    <recommendedName>
        <fullName evidence="4">Lipoprotein</fullName>
    </recommendedName>
</protein>
<keyword evidence="1" id="KW-0732">Signal</keyword>
<evidence type="ECO:0000256" key="1">
    <source>
        <dbReference type="SAM" id="SignalP"/>
    </source>
</evidence>
<feature type="chain" id="PRO_5024374477" description="Lipoprotein" evidence="1">
    <location>
        <begin position="26"/>
        <end position="99"/>
    </location>
</feature>